<dbReference type="GO" id="GO:0006355">
    <property type="term" value="P:regulation of DNA-templated transcription"/>
    <property type="evidence" value="ECO:0007669"/>
    <property type="project" value="TreeGrafter"/>
</dbReference>
<name>A0A7Z7IQR4_9MYCO</name>
<dbReference type="InterPro" id="IPR029062">
    <property type="entry name" value="Class_I_gatase-like"/>
</dbReference>
<dbReference type="Pfam" id="PF01965">
    <property type="entry name" value="DJ-1_PfpI"/>
    <property type="match status" value="1"/>
</dbReference>
<dbReference type="GO" id="GO:0050549">
    <property type="term" value="F:cyclohexyl-isocyanide hydratase activity"/>
    <property type="evidence" value="ECO:0007669"/>
    <property type="project" value="UniProtKB-EC"/>
</dbReference>
<keyword evidence="2" id="KW-0456">Lyase</keyword>
<dbReference type="AlphaFoldDB" id="A0A7Z7IQR4"/>
<evidence type="ECO:0000313" key="2">
    <source>
        <dbReference type="EMBL" id="SOJ58102.1"/>
    </source>
</evidence>
<dbReference type="EC" id="4.2.1.103" evidence="2"/>
<accession>A0A7Z7IQR4</accession>
<dbReference type="EMBL" id="OCTY01000002">
    <property type="protein sequence ID" value="SOJ58102.1"/>
    <property type="molecule type" value="Genomic_DNA"/>
</dbReference>
<keyword evidence="3" id="KW-1185">Reference proteome</keyword>
<dbReference type="Proteomes" id="UP000554965">
    <property type="component" value="Unassembled WGS sequence"/>
</dbReference>
<feature type="domain" description="DJ-1/PfpI" evidence="1">
    <location>
        <begin position="2"/>
        <end position="165"/>
    </location>
</feature>
<dbReference type="CDD" id="cd03139">
    <property type="entry name" value="GATase1_PfpI_2"/>
    <property type="match status" value="1"/>
</dbReference>
<comment type="caution">
    <text evidence="2">The sequence shown here is derived from an EMBL/GenBank/DDBJ whole genome shotgun (WGS) entry which is preliminary data.</text>
</comment>
<sequence length="212" mass="22891">MQVAIPLFPRFTALDAIGPYEVLQRIPSMDVVFVGHQRGEVRTENGMLGVTCDATFDEVGAPDIVVFPGGIGTRVLLDDETIRGWLQSVHPRTTFTTSVCTGALLLGAAGLLDGLTATTHWRAAELLNELGARYVPDRVVEHLPQRIITAAGVSSGIDMALRLVELLVDREAAQAAQLLIEYDPQPPFDTGALAKADETTKARAAEFLQSRK</sequence>
<protein>
    <submittedName>
        <fullName evidence="2">Isonitrile hydratase</fullName>
        <ecNumber evidence="2">4.2.1.103</ecNumber>
    </submittedName>
</protein>
<dbReference type="RefSeq" id="WP_186245425.1">
    <property type="nucleotide sequence ID" value="NZ_OCTY01000002.1"/>
</dbReference>
<reference evidence="2 3" key="1">
    <citation type="submission" date="2017-10" db="EMBL/GenBank/DDBJ databases">
        <authorList>
            <consortium name="Urmite Genomes"/>
        </authorList>
    </citation>
    <scope>NUCLEOTIDE SEQUENCE [LARGE SCALE GENOMIC DNA]</scope>
    <source>
        <strain evidence="2 3">FB-527</strain>
    </source>
</reference>
<dbReference type="SUPFAM" id="SSF52317">
    <property type="entry name" value="Class I glutamine amidotransferase-like"/>
    <property type="match status" value="1"/>
</dbReference>
<evidence type="ECO:0000313" key="3">
    <source>
        <dbReference type="Proteomes" id="UP000554965"/>
    </source>
</evidence>
<gene>
    <name evidence="2" type="primary">inhA_4</name>
    <name evidence="2" type="ORF">MSIMFB_05582</name>
</gene>
<dbReference type="PANTHER" id="PTHR43130:SF2">
    <property type="entry name" value="DJ-1_PFPI DOMAIN-CONTAINING PROTEIN"/>
    <property type="match status" value="1"/>
</dbReference>
<dbReference type="Gene3D" id="3.40.50.880">
    <property type="match status" value="1"/>
</dbReference>
<dbReference type="PANTHER" id="PTHR43130">
    <property type="entry name" value="ARAC-FAMILY TRANSCRIPTIONAL REGULATOR"/>
    <property type="match status" value="1"/>
</dbReference>
<dbReference type="InterPro" id="IPR052158">
    <property type="entry name" value="INH-QAR"/>
</dbReference>
<dbReference type="InterPro" id="IPR002818">
    <property type="entry name" value="DJ-1/PfpI"/>
</dbReference>
<proteinExistence type="predicted"/>
<evidence type="ECO:0000259" key="1">
    <source>
        <dbReference type="Pfam" id="PF01965"/>
    </source>
</evidence>
<organism evidence="2 3">
    <name type="scientific">Mycobacterium simulans</name>
    <dbReference type="NCBI Taxonomy" id="627089"/>
    <lineage>
        <taxon>Bacteria</taxon>
        <taxon>Bacillati</taxon>
        <taxon>Actinomycetota</taxon>
        <taxon>Actinomycetes</taxon>
        <taxon>Mycobacteriales</taxon>
        <taxon>Mycobacteriaceae</taxon>
        <taxon>Mycobacterium</taxon>
    </lineage>
</organism>